<dbReference type="FunFam" id="3.10.20.90:FF:000202">
    <property type="entry name" value="Small ubiquitin-related modifier I"/>
    <property type="match status" value="1"/>
</dbReference>
<dbReference type="EMBL" id="DS549252">
    <property type="protein sequence ID" value="EDR26268.1"/>
    <property type="molecule type" value="Genomic_DNA"/>
</dbReference>
<dbReference type="SUPFAM" id="SSF54236">
    <property type="entry name" value="Ubiquitin-like"/>
    <property type="match status" value="1"/>
</dbReference>
<dbReference type="GO" id="GO:0031434">
    <property type="term" value="F:mitogen-activated protein kinase kinase binding"/>
    <property type="evidence" value="ECO:0007669"/>
    <property type="project" value="EnsemblProtists"/>
</dbReference>
<evidence type="ECO:0000313" key="4">
    <source>
        <dbReference type="Proteomes" id="UP000008076"/>
    </source>
</evidence>
<evidence type="ECO:0000259" key="2">
    <source>
        <dbReference type="PROSITE" id="PS50053"/>
    </source>
</evidence>
<dbReference type="CDD" id="cd16116">
    <property type="entry name" value="Ubl_Smt3_like"/>
    <property type="match status" value="1"/>
</dbReference>
<evidence type="ECO:0000313" key="3">
    <source>
        <dbReference type="EMBL" id="EDR26268.1"/>
    </source>
</evidence>
<dbReference type="GO" id="GO:0019789">
    <property type="term" value="F:SUMO transferase activity"/>
    <property type="evidence" value="ECO:0007669"/>
    <property type="project" value="EnsemblProtists"/>
</dbReference>
<dbReference type="InterPro" id="IPR022617">
    <property type="entry name" value="Rad60/SUMO-like_dom"/>
</dbReference>
<feature type="region of interest" description="Disordered" evidence="1">
    <location>
        <begin position="1"/>
        <end position="36"/>
    </location>
</feature>
<dbReference type="GO" id="GO:0005829">
    <property type="term" value="C:cytosol"/>
    <property type="evidence" value="ECO:0007669"/>
    <property type="project" value="EnsemblProtists"/>
</dbReference>
<gene>
    <name evidence="3" type="ORF">EDI_302360</name>
</gene>
<evidence type="ECO:0000256" key="1">
    <source>
        <dbReference type="SAM" id="MobiDB-lite"/>
    </source>
</evidence>
<dbReference type="InterPro" id="IPR000626">
    <property type="entry name" value="Ubiquitin-like_dom"/>
</dbReference>
<dbReference type="SMART" id="SM00213">
    <property type="entry name" value="UBQ"/>
    <property type="match status" value="1"/>
</dbReference>
<accession>B0EGS5</accession>
<dbReference type="PANTHER" id="PTHR10562">
    <property type="entry name" value="SMALL UBIQUITIN-RELATED MODIFIER"/>
    <property type="match status" value="1"/>
</dbReference>
<dbReference type="RefSeq" id="XP_001737444.1">
    <property type="nucleotide sequence ID" value="XM_001737392.1"/>
</dbReference>
<dbReference type="eggNOG" id="KOG1769">
    <property type="taxonomic scope" value="Eukaryota"/>
</dbReference>
<dbReference type="GO" id="GO:1904778">
    <property type="term" value="P:positive regulation of protein localization to cell cortex"/>
    <property type="evidence" value="ECO:0007669"/>
    <property type="project" value="EnsemblProtists"/>
</dbReference>
<dbReference type="GO" id="GO:0016925">
    <property type="term" value="P:protein sumoylation"/>
    <property type="evidence" value="ECO:0007669"/>
    <property type="project" value="EnsemblProtists"/>
</dbReference>
<dbReference type="PROSITE" id="PS50053">
    <property type="entry name" value="UBIQUITIN_2"/>
    <property type="match status" value="1"/>
</dbReference>
<dbReference type="InterPro" id="IPR029071">
    <property type="entry name" value="Ubiquitin-like_domsf"/>
</dbReference>
<dbReference type="GO" id="GO:0030295">
    <property type="term" value="F:protein kinase activator activity"/>
    <property type="evidence" value="ECO:0007669"/>
    <property type="project" value="EnsemblProtists"/>
</dbReference>
<sequence length="114" mass="12583">MSDAQHSPSKDTPKEPAKDPVKDEPTKTTEKPVNNEQINLKVVTQDSTEVFFKIKKNTPLKKLMEAFCNKQGLNMSSVRFLSDGVRITPDKTASDLGLQDGDVIDAMMNQVGGF</sequence>
<dbReference type="AlphaFoldDB" id="B0EGS5"/>
<dbReference type="Proteomes" id="UP000008076">
    <property type="component" value="Unassembled WGS sequence"/>
</dbReference>
<dbReference type="KEGG" id="edi:EDI_302360"/>
<proteinExistence type="predicted"/>
<dbReference type="OMA" id="MKIYCAR"/>
<dbReference type="Gene3D" id="3.10.20.90">
    <property type="entry name" value="Phosphatidylinositol 3-kinase Catalytic Subunit, Chain A, domain 1"/>
    <property type="match status" value="1"/>
</dbReference>
<keyword evidence="4" id="KW-1185">Reference proteome</keyword>
<dbReference type="GO" id="GO:0005634">
    <property type="term" value="C:nucleus"/>
    <property type="evidence" value="ECO:0007669"/>
    <property type="project" value="EnsemblProtists"/>
</dbReference>
<dbReference type="GO" id="GO:0005938">
    <property type="term" value="C:cell cortex"/>
    <property type="evidence" value="ECO:0007669"/>
    <property type="project" value="EnsemblProtists"/>
</dbReference>
<dbReference type="GeneID" id="5882487"/>
<name>B0EGS5_ENTDS</name>
<dbReference type="Pfam" id="PF11976">
    <property type="entry name" value="Rad60-SLD"/>
    <property type="match status" value="1"/>
</dbReference>
<dbReference type="VEuPathDB" id="AmoebaDB:EDI_302360"/>
<feature type="domain" description="Ubiquitin-like" evidence="2">
    <location>
        <begin position="36"/>
        <end position="113"/>
    </location>
</feature>
<organism evidence="4">
    <name type="scientific">Entamoeba dispar (strain ATCC PRA-260 / SAW760)</name>
    <dbReference type="NCBI Taxonomy" id="370354"/>
    <lineage>
        <taxon>Eukaryota</taxon>
        <taxon>Amoebozoa</taxon>
        <taxon>Evosea</taxon>
        <taxon>Archamoebae</taxon>
        <taxon>Mastigamoebida</taxon>
        <taxon>Entamoebidae</taxon>
        <taxon>Entamoeba</taxon>
    </lineage>
</organism>
<dbReference type="OrthoDB" id="442921at2759"/>
<reference evidence="4" key="1">
    <citation type="submission" date="2007-12" db="EMBL/GenBank/DDBJ databases">
        <title>Annotation of Entamoeba dispar SAW760.</title>
        <authorList>
            <person name="Lorenzi H."/>
            <person name="Inman J."/>
            <person name="Schobel S."/>
            <person name="Amedeo P."/>
            <person name="Caler E."/>
        </authorList>
    </citation>
    <scope>NUCLEOTIDE SEQUENCE [LARGE SCALE GENOMIC DNA]</scope>
    <source>
        <strain evidence="4">ATCC PRA-260 / SAW760</strain>
    </source>
</reference>
<feature type="compositionally biased region" description="Basic and acidic residues" evidence="1">
    <location>
        <begin position="8"/>
        <end position="30"/>
    </location>
</feature>
<protein>
    <recommendedName>
        <fullName evidence="2">Ubiquitin-like domain-containing protein</fullName>
    </recommendedName>
</protein>